<gene>
    <name evidence="1" type="ORF">ACOLOM_LOCUS3789</name>
</gene>
<dbReference type="Proteomes" id="UP000789525">
    <property type="component" value="Unassembled WGS sequence"/>
</dbReference>
<protein>
    <submittedName>
        <fullName evidence="1">16491_t:CDS:1</fullName>
    </submittedName>
</protein>
<proteinExistence type="predicted"/>
<accession>A0ACA9LE26</accession>
<comment type="caution">
    <text evidence="1">The sequence shown here is derived from an EMBL/GenBank/DDBJ whole genome shotgun (WGS) entry which is preliminary data.</text>
</comment>
<name>A0ACA9LE26_9GLOM</name>
<sequence length="317" mass="36068">MDLTSEFRGMVNDFSALTDKSRKKRNDVLPPVKKKLEVQDEFLKEAYRIASHINNLRNFLISIRKAYLNTSRQSPLSKASSCVPLSIDGSSDQGLTSTRIGSFTTLTDKQRDEIDSQAKTIIQQCLERIKKLEEAEQVRQNSILSNTWTKILSTAFSYEECDILAAIRSSVTWYLNKRLTEVSKIQKDQQEARITREIERRESTLYKTPTVKSNAQKQSLQTLIKEEKEVSSENEGIVGSIDGDDIEQHLSVEQKMMLEVENESMIKELATELEQIKQSSGKNLARNFKFTIFIVEPLNAANSANGPIILRSYCHHG</sequence>
<evidence type="ECO:0000313" key="2">
    <source>
        <dbReference type="Proteomes" id="UP000789525"/>
    </source>
</evidence>
<reference evidence="1" key="1">
    <citation type="submission" date="2021-06" db="EMBL/GenBank/DDBJ databases">
        <authorList>
            <person name="Kallberg Y."/>
            <person name="Tangrot J."/>
            <person name="Rosling A."/>
        </authorList>
    </citation>
    <scope>NUCLEOTIDE SEQUENCE</scope>
    <source>
        <strain evidence="1">CL356</strain>
    </source>
</reference>
<keyword evidence="2" id="KW-1185">Reference proteome</keyword>
<dbReference type="EMBL" id="CAJVPT010005805">
    <property type="protein sequence ID" value="CAG8524132.1"/>
    <property type="molecule type" value="Genomic_DNA"/>
</dbReference>
<organism evidence="1 2">
    <name type="scientific">Acaulospora colombiana</name>
    <dbReference type="NCBI Taxonomy" id="27376"/>
    <lineage>
        <taxon>Eukaryota</taxon>
        <taxon>Fungi</taxon>
        <taxon>Fungi incertae sedis</taxon>
        <taxon>Mucoromycota</taxon>
        <taxon>Glomeromycotina</taxon>
        <taxon>Glomeromycetes</taxon>
        <taxon>Diversisporales</taxon>
        <taxon>Acaulosporaceae</taxon>
        <taxon>Acaulospora</taxon>
    </lineage>
</organism>
<evidence type="ECO:0000313" key="1">
    <source>
        <dbReference type="EMBL" id="CAG8524132.1"/>
    </source>
</evidence>